<name>A0ABV9B4B3_9ACTN</name>
<comment type="caution">
    <text evidence="1">The sequence shown here is derived from an EMBL/GenBank/DDBJ whole genome shotgun (WGS) entry which is preliminary data.</text>
</comment>
<reference evidence="2" key="1">
    <citation type="journal article" date="2019" name="Int. J. Syst. Evol. Microbiol.">
        <title>The Global Catalogue of Microorganisms (GCM) 10K type strain sequencing project: providing services to taxonomists for standard genome sequencing and annotation.</title>
        <authorList>
            <consortium name="The Broad Institute Genomics Platform"/>
            <consortium name="The Broad Institute Genome Sequencing Center for Infectious Disease"/>
            <person name="Wu L."/>
            <person name="Ma J."/>
        </authorList>
    </citation>
    <scope>NUCLEOTIDE SEQUENCE [LARGE SCALE GENOMIC DNA]</scope>
    <source>
        <strain evidence="2">CGMCC 4.7177</strain>
    </source>
</reference>
<dbReference type="EMBL" id="JBHSFK010000045">
    <property type="protein sequence ID" value="MFC4506550.1"/>
    <property type="molecule type" value="Genomic_DNA"/>
</dbReference>
<proteinExistence type="predicted"/>
<sequence>MTPHVAGRDEELRLALEDLRLGRWLSTKTLLGHTSTWALLTSRSQVLANGAAQSDAIDAWNVEEPGDANAMMMQARVLTLRALAAHRAGGAGGDIFRRIRMARFACDEAAARRPRDPVPWVDQLALAQLDTDIRAAHRPEHWARPPEAMLPPGPWPLLWEALRRDPASREAYHRMLQCLQARGRGALDFTRWVASRSDRGSVLLTLPLYAYVKEFRLRKASGQMSAGLGFWQDATVHYYVALARDAWFAELPEPAEASLLDLNHLAYTLTASGVPGAAEVFEAIGPFATPTPWQHVSDAGWYWQEDFLLARARAK</sequence>
<gene>
    <name evidence="1" type="ORF">ACFPIH_45115</name>
</gene>
<evidence type="ECO:0000313" key="1">
    <source>
        <dbReference type="EMBL" id="MFC4506550.1"/>
    </source>
</evidence>
<organism evidence="1 2">
    <name type="scientific">Streptomyces vulcanius</name>
    <dbReference type="NCBI Taxonomy" id="1441876"/>
    <lineage>
        <taxon>Bacteria</taxon>
        <taxon>Bacillati</taxon>
        <taxon>Actinomycetota</taxon>
        <taxon>Actinomycetes</taxon>
        <taxon>Kitasatosporales</taxon>
        <taxon>Streptomycetaceae</taxon>
        <taxon>Streptomyces</taxon>
    </lineage>
</organism>
<protein>
    <recommendedName>
        <fullName evidence="3">DUF4034 domain-containing protein</fullName>
    </recommendedName>
</protein>
<dbReference type="RefSeq" id="WP_381184565.1">
    <property type="nucleotide sequence ID" value="NZ_JBHSFK010000045.1"/>
</dbReference>
<evidence type="ECO:0000313" key="2">
    <source>
        <dbReference type="Proteomes" id="UP001595839"/>
    </source>
</evidence>
<accession>A0ABV9B4B3</accession>
<evidence type="ECO:0008006" key="3">
    <source>
        <dbReference type="Google" id="ProtNLM"/>
    </source>
</evidence>
<keyword evidence="2" id="KW-1185">Reference proteome</keyword>
<dbReference type="Proteomes" id="UP001595839">
    <property type="component" value="Unassembled WGS sequence"/>
</dbReference>